<evidence type="ECO:0000313" key="2">
    <source>
        <dbReference type="EMBL" id="KPV52735.1"/>
    </source>
</evidence>
<gene>
    <name evidence="2" type="ORF">SE17_13705</name>
</gene>
<name>A0A0P9FHZ0_9CHLR</name>
<dbReference type="PANTHER" id="PTHR46438:SF11">
    <property type="entry name" value="LIPASE-RELATED"/>
    <property type="match status" value="1"/>
</dbReference>
<dbReference type="Gene3D" id="3.40.50.1820">
    <property type="entry name" value="alpha/beta hydrolase"/>
    <property type="match status" value="1"/>
</dbReference>
<organism evidence="2 3">
    <name type="scientific">Kouleothrix aurantiaca</name>
    <dbReference type="NCBI Taxonomy" id="186479"/>
    <lineage>
        <taxon>Bacteria</taxon>
        <taxon>Bacillati</taxon>
        <taxon>Chloroflexota</taxon>
        <taxon>Chloroflexia</taxon>
        <taxon>Chloroflexales</taxon>
        <taxon>Roseiflexineae</taxon>
        <taxon>Roseiflexaceae</taxon>
        <taxon>Kouleothrix</taxon>
    </lineage>
</organism>
<proteinExistence type="predicted"/>
<evidence type="ECO:0000313" key="3">
    <source>
        <dbReference type="Proteomes" id="UP000050509"/>
    </source>
</evidence>
<dbReference type="Proteomes" id="UP000050509">
    <property type="component" value="Unassembled WGS sequence"/>
</dbReference>
<dbReference type="SUPFAM" id="SSF53474">
    <property type="entry name" value="alpha/beta-Hydrolases"/>
    <property type="match status" value="1"/>
</dbReference>
<keyword evidence="3" id="KW-1185">Reference proteome</keyword>
<dbReference type="PANTHER" id="PTHR46438">
    <property type="entry name" value="ALPHA/BETA-HYDROLASES SUPERFAMILY PROTEIN"/>
    <property type="match status" value="1"/>
</dbReference>
<feature type="domain" description="AB hydrolase-1" evidence="1">
    <location>
        <begin position="56"/>
        <end position="121"/>
    </location>
</feature>
<feature type="non-terminal residue" evidence="2">
    <location>
        <position position="122"/>
    </location>
</feature>
<protein>
    <submittedName>
        <fullName evidence="2">Alpha/beta hydrolase</fullName>
    </submittedName>
</protein>
<dbReference type="GO" id="GO:0016787">
    <property type="term" value="F:hydrolase activity"/>
    <property type="evidence" value="ECO:0007669"/>
    <property type="project" value="UniProtKB-KW"/>
</dbReference>
<dbReference type="Pfam" id="PF00561">
    <property type="entry name" value="Abhydrolase_1"/>
    <property type="match status" value="1"/>
</dbReference>
<accession>A0A0P9FHZ0</accession>
<evidence type="ECO:0000259" key="1">
    <source>
        <dbReference type="Pfam" id="PF00561"/>
    </source>
</evidence>
<dbReference type="AlphaFoldDB" id="A0A0P9FHZ0"/>
<dbReference type="InterPro" id="IPR029058">
    <property type="entry name" value="AB_hydrolase_fold"/>
</dbReference>
<keyword evidence="2" id="KW-0378">Hydrolase</keyword>
<reference evidence="2 3" key="1">
    <citation type="submission" date="2015-09" db="EMBL/GenBank/DDBJ databases">
        <title>Draft genome sequence of Kouleothrix aurantiaca JCM 19913.</title>
        <authorList>
            <person name="Hemp J."/>
        </authorList>
    </citation>
    <scope>NUCLEOTIDE SEQUENCE [LARGE SCALE GENOMIC DNA]</scope>
    <source>
        <strain evidence="2 3">COM-B</strain>
    </source>
</reference>
<dbReference type="InterPro" id="IPR000073">
    <property type="entry name" value="AB_hydrolase_1"/>
</dbReference>
<sequence length="122" mass="12914">MCLIVPLLLGAVLLGAYLLTPLRERLSPREFAGDGRFVQVGGYAIHYQDDGPADAPPVLLAHGFGASLFTWRAQRRALLEAGFRVIATDQLGAGASERAIGPVYTTQQQAALLLGVLDALGV</sequence>
<comment type="caution">
    <text evidence="2">The sequence shown here is derived from an EMBL/GenBank/DDBJ whole genome shotgun (WGS) entry which is preliminary data.</text>
</comment>
<dbReference type="EMBL" id="LJCR01000448">
    <property type="protein sequence ID" value="KPV52735.1"/>
    <property type="molecule type" value="Genomic_DNA"/>
</dbReference>